<dbReference type="AlphaFoldDB" id="A0A085YZF5"/>
<gene>
    <name evidence="1" type="ORF">IX38_20010</name>
</gene>
<dbReference type="EMBL" id="JPRO01000024">
    <property type="protein sequence ID" value="KFE97568.1"/>
    <property type="molecule type" value="Genomic_DNA"/>
</dbReference>
<proteinExistence type="predicted"/>
<name>A0A085YZF5_9FLAO</name>
<keyword evidence="2" id="KW-1185">Reference proteome</keyword>
<dbReference type="eggNOG" id="ENOG502ZXM1">
    <property type="taxonomic scope" value="Bacteria"/>
</dbReference>
<accession>A0A085YZF5</accession>
<dbReference type="Proteomes" id="UP000028703">
    <property type="component" value="Unassembled WGS sequence"/>
</dbReference>
<organism evidence="1 2">
    <name type="scientific">Chryseobacterium luteum</name>
    <dbReference type="NCBI Taxonomy" id="421531"/>
    <lineage>
        <taxon>Bacteria</taxon>
        <taxon>Pseudomonadati</taxon>
        <taxon>Bacteroidota</taxon>
        <taxon>Flavobacteriia</taxon>
        <taxon>Flavobacteriales</taxon>
        <taxon>Weeksellaceae</taxon>
        <taxon>Chryseobacterium group</taxon>
        <taxon>Chryseobacterium</taxon>
    </lineage>
</organism>
<reference evidence="1 2" key="1">
    <citation type="submission" date="2014-07" db="EMBL/GenBank/DDBJ databases">
        <title>Genome of Chryseobacterium luteum DSM 18605.</title>
        <authorList>
            <person name="Stropko S.J."/>
            <person name="Pipes S.E."/>
            <person name="Newman J.D."/>
        </authorList>
    </citation>
    <scope>NUCLEOTIDE SEQUENCE [LARGE SCALE GENOMIC DNA]</scope>
    <source>
        <strain evidence="1 2">DSM 18605</strain>
    </source>
</reference>
<evidence type="ECO:0000313" key="2">
    <source>
        <dbReference type="Proteomes" id="UP000028703"/>
    </source>
</evidence>
<comment type="caution">
    <text evidence="1">The sequence shown here is derived from an EMBL/GenBank/DDBJ whole genome shotgun (WGS) entry which is preliminary data.</text>
</comment>
<sequence>MNLGGTRTKFYINNYEIIKNIGLPTLNTVEEFDFGNRKGIKTEDLNYQKEFIYITHNSLYSDSKKMVDTLSQNFIKIDKNKKSPEYEEFRYRNKLKEITNFEKFIIAVKNDLSIATEKDVLIEFDSYFFGTRKDADISCLNYKIVDLDNIYTNTGKTRQELLVDNISEFKRAIKGFVKYFVNVYNQSEYEKYLDKMF</sequence>
<evidence type="ECO:0000313" key="1">
    <source>
        <dbReference type="EMBL" id="KFE97568.1"/>
    </source>
</evidence>
<protein>
    <submittedName>
        <fullName evidence="1">Uncharacterized protein</fullName>
    </submittedName>
</protein>